<dbReference type="Proteomes" id="UP000586252">
    <property type="component" value="Unassembled WGS sequence"/>
</dbReference>
<evidence type="ECO:0000313" key="2">
    <source>
        <dbReference type="EMBL" id="NNA75051.1"/>
    </source>
</evidence>
<proteinExistence type="predicted"/>
<evidence type="ECO:0000313" key="5">
    <source>
        <dbReference type="Proteomes" id="UP000586252"/>
    </source>
</evidence>
<comment type="caution">
    <text evidence="3">The sequence shown here is derived from an EMBL/GenBank/DDBJ whole genome shotgun (WGS) entry which is preliminary data.</text>
</comment>
<dbReference type="AlphaFoldDB" id="A0A7Y1QIC2"/>
<evidence type="ECO:0000256" key="1">
    <source>
        <dbReference type="SAM" id="MobiDB-lite"/>
    </source>
</evidence>
<reference evidence="4 5" key="1">
    <citation type="journal article" date="2020" name="Front. Microbiol.">
        <title>Genetic Organization of the aprX-lipA2 Operon Affects the Proteolytic Potential of Pseudomonas Species in Milk.</title>
        <authorList>
            <person name="Maier C."/>
            <person name="Huptas C."/>
            <person name="von Neubeck M."/>
            <person name="Scherer S."/>
            <person name="Wenning M."/>
            <person name="Lucking G."/>
        </authorList>
    </citation>
    <scope>NUCLEOTIDE SEQUENCE [LARGE SCALE GENOMIC DNA]</scope>
    <source>
        <strain evidence="3 5">WS 5404</strain>
        <strain evidence="2 4">WS 5405</strain>
    </source>
</reference>
<dbReference type="EMBL" id="JAAQYI010000011">
    <property type="protein sequence ID" value="NNA81093.1"/>
    <property type="molecule type" value="Genomic_DNA"/>
</dbReference>
<gene>
    <name evidence="2" type="ORF">HBO13_20620</name>
    <name evidence="3" type="ORF">HBO30_20465</name>
</gene>
<evidence type="ECO:0000313" key="4">
    <source>
        <dbReference type="Proteomes" id="UP000535954"/>
    </source>
</evidence>
<feature type="region of interest" description="Disordered" evidence="1">
    <location>
        <begin position="1"/>
        <end position="42"/>
    </location>
</feature>
<dbReference type="GeneID" id="93385831"/>
<dbReference type="RefSeq" id="WP_137204571.1">
    <property type="nucleotide sequence ID" value="NZ_BSCR01000041.1"/>
</dbReference>
<organism evidence="3 5">
    <name type="scientific">Pseudomonas lactis</name>
    <dbReference type="NCBI Taxonomy" id="1615674"/>
    <lineage>
        <taxon>Bacteria</taxon>
        <taxon>Pseudomonadati</taxon>
        <taxon>Pseudomonadota</taxon>
        <taxon>Gammaproteobacteria</taxon>
        <taxon>Pseudomonadales</taxon>
        <taxon>Pseudomonadaceae</taxon>
        <taxon>Pseudomonas</taxon>
    </lineage>
</organism>
<name>A0A7Y1QIC2_9PSED</name>
<protein>
    <submittedName>
        <fullName evidence="3">Uncharacterized protein</fullName>
    </submittedName>
</protein>
<evidence type="ECO:0000313" key="3">
    <source>
        <dbReference type="EMBL" id="NNA81093.1"/>
    </source>
</evidence>
<dbReference type="Proteomes" id="UP000535954">
    <property type="component" value="Unassembled WGS sequence"/>
</dbReference>
<sequence>MPTKYRDAVTGEYVTEQEAKKRPRETVKESDKKRPAKEDEALIATVRERQASAQRVKVSLDDL</sequence>
<dbReference type="Gene3D" id="6.10.250.2570">
    <property type="match status" value="1"/>
</dbReference>
<feature type="compositionally biased region" description="Basic and acidic residues" evidence="1">
    <location>
        <begin position="17"/>
        <end position="42"/>
    </location>
</feature>
<dbReference type="EMBL" id="JAAQYH010000010">
    <property type="protein sequence ID" value="NNA75051.1"/>
    <property type="molecule type" value="Genomic_DNA"/>
</dbReference>
<accession>A0A7Y1QIC2</accession>